<dbReference type="GO" id="GO:0005524">
    <property type="term" value="F:ATP binding"/>
    <property type="evidence" value="ECO:0007669"/>
    <property type="project" value="UniProtKB-UniRule"/>
</dbReference>
<dbReference type="GO" id="GO:0009380">
    <property type="term" value="C:excinuclease repair complex"/>
    <property type="evidence" value="ECO:0007669"/>
    <property type="project" value="InterPro"/>
</dbReference>
<dbReference type="InterPro" id="IPR017871">
    <property type="entry name" value="ABC_transporter-like_CS"/>
</dbReference>
<evidence type="ECO:0000256" key="3">
    <source>
        <dbReference type="ARBA" id="ARBA00022723"/>
    </source>
</evidence>
<dbReference type="InterPro" id="IPR027417">
    <property type="entry name" value="P-loop_NTPase"/>
</dbReference>
<dbReference type="NCBIfam" id="NF001503">
    <property type="entry name" value="PRK00349.1"/>
    <property type="match status" value="1"/>
</dbReference>
<evidence type="ECO:0000256" key="9">
    <source>
        <dbReference type="ARBA" id="ARBA00022833"/>
    </source>
</evidence>
<dbReference type="GO" id="GO:0003677">
    <property type="term" value="F:DNA binding"/>
    <property type="evidence" value="ECO:0007669"/>
    <property type="project" value="UniProtKB-UniRule"/>
</dbReference>
<protein>
    <recommendedName>
        <fullName evidence="15 17">UvrABC system protein A</fullName>
        <shortName evidence="17">UvrA protein</shortName>
    </recommendedName>
    <alternativeName>
        <fullName evidence="16 17">Excinuclease ABC subunit A</fullName>
    </alternativeName>
</protein>
<dbReference type="OrthoDB" id="9809851at2"/>
<keyword evidence="6 17" id="KW-0227">DNA damage</keyword>
<comment type="function">
    <text evidence="17">The UvrABC repair system catalyzes the recognition and processing of DNA lesions. UvrA is an ATPase and a DNA-binding protein. A damage recognition complex composed of 2 UvrA and 2 UvrB subunits scans DNA for abnormalities. When the presence of a lesion has been verified by UvrB, the UvrA molecules dissociate.</text>
</comment>
<dbReference type="Gene3D" id="1.10.8.280">
    <property type="entry name" value="ABC transporter ATPase domain-like"/>
    <property type="match status" value="1"/>
</dbReference>
<keyword evidence="2 17" id="KW-0963">Cytoplasm</keyword>
<feature type="binding site" evidence="17">
    <location>
        <begin position="637"/>
        <end position="644"/>
    </location>
    <ligand>
        <name>ATP</name>
        <dbReference type="ChEBI" id="CHEBI:30616"/>
    </ligand>
</feature>
<keyword evidence="17" id="KW-0742">SOS response</keyword>
<reference evidence="19 20" key="1">
    <citation type="submission" date="2016-10" db="EMBL/GenBank/DDBJ databases">
        <title>Genome sequence of a sulfur-reducing bacterium Desulfurobacterium indicum K6013.</title>
        <authorList>
            <person name="Cao J."/>
            <person name="Shao Z."/>
            <person name="Alain K."/>
            <person name="Jebbar M."/>
        </authorList>
    </citation>
    <scope>NUCLEOTIDE SEQUENCE [LARGE SCALE GENOMIC DNA]</scope>
    <source>
        <strain evidence="19 20">K6013</strain>
    </source>
</reference>
<dbReference type="InterPro" id="IPR004602">
    <property type="entry name" value="UvrA"/>
</dbReference>
<feature type="domain" description="ABC transporter" evidence="18">
    <location>
        <begin position="338"/>
        <end position="591"/>
    </location>
</feature>
<dbReference type="FunFam" id="1.20.1580.10:FF:000002">
    <property type="entry name" value="UvrABC system protein A"/>
    <property type="match status" value="1"/>
</dbReference>
<sequence length="937" mass="105419">MKDKIIVKGARQHNLKNIDVEIPKNQLVVITGLSGSGKSSLAFDTLYAEGQRRYVESLSSYARQFLQLMEKPDVDLIEGLSPAISIEQKTVSKNPRSTVGTTTEIHDYLRLLFARAGTPFCPNCNIEIRPQTVEEVVDKILKFTGKRILILSPIIREQKGEHKNLLERLEKQGFRRVRIDGKIYTIDEALNLKLEKKVKHTIEVIVDRIKVKPEDKIRIADSVEIAINLSDGLVLIVDYDSKEEEILSTKGACPICGFSFKEISPRLFSFNSPLGACPSCGGIGFSQKIDPDLLIDWDKPIINAFNITERAKFEYIKDMVASACDYLGIAHDTPAGEIDKEDLNFILYADRGILKVYNTISWSRGNYKPYYFEGIIRHLERRYIETESNSLRDYIEEYMREVPCKTCKGKRLNREALSVKIKNLSIADVEEMSIKEAYEFFNNLKFTGKKKIIAERILKEIKNRLKFLLDVGLDYLTLDRRTGTLSGGESQRIRLATQIGSKLTGVLYVLDEPSIGLHQRDNDRLIKTLKELRDIGNTVIVVEHDIDTIKNADHVIDMGPGAGIHGGKIVAAGTPEEIEKNENSITGKYLAGKLKIPVPEKRRKPNGKSLRIIGAAEHNLKNITVEFPLGLFICVTGVSGSGKSTLINDILYTALSRELYKSKTVPGKHKKIEGLEEIDKVINVDQSPIGRIPRSNPATYIGVFDFIRELFAATPEARARGYKKGRFSFNVPGGRCEACKGDGMIKVEMHFLPDVYVTCDICGGKRYNRETLEITYKGKNIYDVLEMSVEEALEFFKHHDKIVRKLKTLYDVGLSYIKLGQPATTLSGGEAQRVKLAKELSKRSTGKTLYILDEPTTGLHIHDVKKLIEVLQKLVDRGNTVIVIEHNMDFIKCADYIIDLGPEGGDKGGEIVATGTPEEIARTNTYTGRYLRDYLVY</sequence>
<comment type="subunit">
    <text evidence="17">Forms a heterotetramer with UvrB during the search for lesions.</text>
</comment>
<dbReference type="GO" id="GO:0006289">
    <property type="term" value="P:nucleotide-excision repair"/>
    <property type="evidence" value="ECO:0007669"/>
    <property type="project" value="UniProtKB-UniRule"/>
</dbReference>
<dbReference type="NCBIfam" id="TIGR00630">
    <property type="entry name" value="uvra"/>
    <property type="match status" value="1"/>
</dbReference>
<evidence type="ECO:0000256" key="15">
    <source>
        <dbReference type="ARBA" id="ARBA00039316"/>
    </source>
</evidence>
<dbReference type="Gene3D" id="3.30.190.20">
    <property type="match status" value="1"/>
</dbReference>
<comment type="similarity">
    <text evidence="14 17">Belongs to the ABC transporter superfamily. UvrA family.</text>
</comment>
<dbReference type="Gene3D" id="1.20.1580.10">
    <property type="entry name" value="ABC transporter ATPase like domain"/>
    <property type="match status" value="3"/>
</dbReference>
<dbReference type="InterPro" id="IPR041102">
    <property type="entry name" value="UvrA_inter"/>
</dbReference>
<evidence type="ECO:0000256" key="5">
    <source>
        <dbReference type="ARBA" id="ARBA00022741"/>
    </source>
</evidence>
<dbReference type="InterPro" id="IPR003593">
    <property type="entry name" value="AAA+_ATPase"/>
</dbReference>
<comment type="caution">
    <text evidence="19">The sequence shown here is derived from an EMBL/GenBank/DDBJ whole genome shotgun (WGS) entry which is preliminary data.</text>
</comment>
<keyword evidence="4 17" id="KW-0677">Repeat</keyword>
<keyword evidence="3 17" id="KW-0479">Metal-binding</keyword>
<accession>A0A1R1ML30</accession>
<evidence type="ECO:0000256" key="16">
    <source>
        <dbReference type="ARBA" id="ARBA00042156"/>
    </source>
</evidence>
<dbReference type="RefSeq" id="WP_076712955.1">
    <property type="nucleotide sequence ID" value="NZ_MOEN01000014.1"/>
</dbReference>
<dbReference type="FunFam" id="3.40.50.300:FF:000028">
    <property type="entry name" value="UvrABC system protein A"/>
    <property type="match status" value="1"/>
</dbReference>
<evidence type="ECO:0000256" key="12">
    <source>
        <dbReference type="ARBA" id="ARBA00023125"/>
    </source>
</evidence>
<dbReference type="CDD" id="cd03271">
    <property type="entry name" value="ABC_UvrA_II"/>
    <property type="match status" value="1"/>
</dbReference>
<dbReference type="Proteomes" id="UP000187408">
    <property type="component" value="Unassembled WGS sequence"/>
</dbReference>
<evidence type="ECO:0000256" key="13">
    <source>
        <dbReference type="ARBA" id="ARBA00023204"/>
    </source>
</evidence>
<keyword evidence="9 17" id="KW-0862">Zinc</keyword>
<dbReference type="SMART" id="SM00382">
    <property type="entry name" value="AAA"/>
    <property type="match status" value="1"/>
</dbReference>
<gene>
    <name evidence="17" type="primary">uvrA</name>
    <name evidence="19" type="ORF">BLW93_04715</name>
</gene>
<feature type="zinc finger region" description="C4-type" evidence="17">
    <location>
        <begin position="736"/>
        <end position="762"/>
    </location>
</feature>
<dbReference type="Pfam" id="PF00005">
    <property type="entry name" value="ABC_tran"/>
    <property type="match status" value="1"/>
</dbReference>
<evidence type="ECO:0000256" key="6">
    <source>
        <dbReference type="ARBA" id="ARBA00022763"/>
    </source>
</evidence>
<evidence type="ECO:0000256" key="10">
    <source>
        <dbReference type="ARBA" id="ARBA00022840"/>
    </source>
</evidence>
<evidence type="ECO:0000256" key="2">
    <source>
        <dbReference type="ARBA" id="ARBA00022490"/>
    </source>
</evidence>
<evidence type="ECO:0000256" key="4">
    <source>
        <dbReference type="ARBA" id="ARBA00022737"/>
    </source>
</evidence>
<organism evidence="19 20">
    <name type="scientific">Desulfurobacterium indicum</name>
    <dbReference type="NCBI Taxonomy" id="1914305"/>
    <lineage>
        <taxon>Bacteria</taxon>
        <taxon>Pseudomonadati</taxon>
        <taxon>Aquificota</taxon>
        <taxon>Aquificia</taxon>
        <taxon>Desulfurobacteriales</taxon>
        <taxon>Desulfurobacteriaceae</taxon>
        <taxon>Desulfurobacterium</taxon>
    </lineage>
</organism>
<dbReference type="GO" id="GO:0009432">
    <property type="term" value="P:SOS response"/>
    <property type="evidence" value="ECO:0007669"/>
    <property type="project" value="UniProtKB-UniRule"/>
</dbReference>
<dbReference type="HAMAP" id="MF_00205">
    <property type="entry name" value="UvrA"/>
    <property type="match status" value="1"/>
</dbReference>
<keyword evidence="12 17" id="KW-0238">DNA-binding</keyword>
<keyword evidence="8 17" id="KW-0863">Zinc-finger</keyword>
<dbReference type="AlphaFoldDB" id="A0A1R1ML30"/>
<feature type="zinc finger region" description="C4-type" evidence="17">
    <location>
        <begin position="253"/>
        <end position="280"/>
    </location>
</feature>
<evidence type="ECO:0000259" key="18">
    <source>
        <dbReference type="PROSITE" id="PS50893"/>
    </source>
</evidence>
<keyword evidence="11 17" id="KW-0267">Excision nuclease</keyword>
<evidence type="ECO:0000256" key="11">
    <source>
        <dbReference type="ARBA" id="ARBA00022881"/>
    </source>
</evidence>
<dbReference type="EMBL" id="MOEN01000014">
    <property type="protein sequence ID" value="OMH40515.1"/>
    <property type="molecule type" value="Genomic_DNA"/>
</dbReference>
<dbReference type="PANTHER" id="PTHR43152">
    <property type="entry name" value="UVRABC SYSTEM PROTEIN A"/>
    <property type="match status" value="1"/>
</dbReference>
<dbReference type="SUPFAM" id="SSF52540">
    <property type="entry name" value="P-loop containing nucleoside triphosphate hydrolases"/>
    <property type="match status" value="2"/>
</dbReference>
<name>A0A1R1ML30_9BACT</name>
<evidence type="ECO:0000256" key="14">
    <source>
        <dbReference type="ARBA" id="ARBA00038000"/>
    </source>
</evidence>
<evidence type="ECO:0000313" key="19">
    <source>
        <dbReference type="EMBL" id="OMH40515.1"/>
    </source>
</evidence>
<dbReference type="Pfam" id="PF17760">
    <property type="entry name" value="UvrA_inter"/>
    <property type="match status" value="1"/>
</dbReference>
<keyword evidence="5 17" id="KW-0547">Nucleotide-binding</keyword>
<evidence type="ECO:0000313" key="20">
    <source>
        <dbReference type="Proteomes" id="UP000187408"/>
    </source>
</evidence>
<evidence type="ECO:0000256" key="17">
    <source>
        <dbReference type="HAMAP-Rule" id="MF_00205"/>
    </source>
</evidence>
<dbReference type="InterPro" id="IPR003439">
    <property type="entry name" value="ABC_transporter-like_ATP-bd"/>
</dbReference>
<feature type="binding site" evidence="17">
    <location>
        <begin position="32"/>
        <end position="39"/>
    </location>
    <ligand>
        <name>ATP</name>
        <dbReference type="ChEBI" id="CHEBI:30616"/>
    </ligand>
</feature>
<evidence type="ECO:0000256" key="8">
    <source>
        <dbReference type="ARBA" id="ARBA00022771"/>
    </source>
</evidence>
<keyword evidence="10 17" id="KW-0067">ATP-binding</keyword>
<dbReference type="GO" id="GO:0009381">
    <property type="term" value="F:excinuclease ABC activity"/>
    <property type="evidence" value="ECO:0007669"/>
    <property type="project" value="UniProtKB-UniRule"/>
</dbReference>
<dbReference type="Gene3D" id="3.40.50.300">
    <property type="entry name" value="P-loop containing nucleotide triphosphate hydrolases"/>
    <property type="match status" value="3"/>
</dbReference>
<comment type="subcellular location">
    <subcellularLocation>
        <location evidence="1 17">Cytoplasm</location>
    </subcellularLocation>
</comment>
<feature type="domain" description="ABC transporter" evidence="18">
    <location>
        <begin position="605"/>
        <end position="933"/>
    </location>
</feature>
<dbReference type="STRING" id="1914305.BLW93_04715"/>
<dbReference type="PROSITE" id="PS50893">
    <property type="entry name" value="ABC_TRANSPORTER_2"/>
    <property type="match status" value="2"/>
</dbReference>
<dbReference type="GO" id="GO:0008270">
    <property type="term" value="F:zinc ion binding"/>
    <property type="evidence" value="ECO:0007669"/>
    <property type="project" value="UniProtKB-UniRule"/>
</dbReference>
<dbReference type="GO" id="GO:0005737">
    <property type="term" value="C:cytoplasm"/>
    <property type="evidence" value="ECO:0007669"/>
    <property type="project" value="UniProtKB-SubCell"/>
</dbReference>
<keyword evidence="13 17" id="KW-0234">DNA repair</keyword>
<dbReference type="Pfam" id="PF17755">
    <property type="entry name" value="UvrA_DNA-bind"/>
    <property type="match status" value="1"/>
</dbReference>
<dbReference type="GO" id="GO:0016887">
    <property type="term" value="F:ATP hydrolysis activity"/>
    <property type="evidence" value="ECO:0007669"/>
    <property type="project" value="InterPro"/>
</dbReference>
<proteinExistence type="inferred from homology"/>
<dbReference type="PROSITE" id="PS00211">
    <property type="entry name" value="ABC_TRANSPORTER_1"/>
    <property type="match status" value="2"/>
</dbReference>
<evidence type="ECO:0000256" key="7">
    <source>
        <dbReference type="ARBA" id="ARBA00022769"/>
    </source>
</evidence>
<dbReference type="PANTHER" id="PTHR43152:SF3">
    <property type="entry name" value="UVRABC SYSTEM PROTEIN A"/>
    <property type="match status" value="1"/>
</dbReference>
<dbReference type="CDD" id="cd03270">
    <property type="entry name" value="ABC_UvrA_I"/>
    <property type="match status" value="1"/>
</dbReference>
<keyword evidence="7 17" id="KW-0228">DNA excision</keyword>
<dbReference type="InterPro" id="IPR041552">
    <property type="entry name" value="UvrA_DNA-bd"/>
</dbReference>
<evidence type="ECO:0000256" key="1">
    <source>
        <dbReference type="ARBA" id="ARBA00004496"/>
    </source>
</evidence>
<keyword evidence="20" id="KW-1185">Reference proteome</keyword>